<accession>A0A0M2UXY8</accession>
<gene>
    <name evidence="2" type="ORF">BROFUL_00311</name>
</gene>
<keyword evidence="1" id="KW-0812">Transmembrane</keyword>
<dbReference type="EMBL" id="LAQJ01000036">
    <property type="protein sequence ID" value="KKO20958.1"/>
    <property type="molecule type" value="Genomic_DNA"/>
</dbReference>
<evidence type="ECO:0000313" key="3">
    <source>
        <dbReference type="Proteomes" id="UP000034954"/>
    </source>
</evidence>
<feature type="transmembrane region" description="Helical" evidence="1">
    <location>
        <begin position="20"/>
        <end position="42"/>
    </location>
</feature>
<dbReference type="Proteomes" id="UP000034954">
    <property type="component" value="Unassembled WGS sequence"/>
</dbReference>
<proteinExistence type="predicted"/>
<dbReference type="AlphaFoldDB" id="A0A0M2UXY8"/>
<organism evidence="2 3">
    <name type="scientific">Candidatus Brocadia fulgida</name>
    <dbReference type="NCBI Taxonomy" id="380242"/>
    <lineage>
        <taxon>Bacteria</taxon>
        <taxon>Pseudomonadati</taxon>
        <taxon>Planctomycetota</taxon>
        <taxon>Candidatus Brocadiia</taxon>
        <taxon>Candidatus Brocadiales</taxon>
        <taxon>Candidatus Brocadiaceae</taxon>
        <taxon>Candidatus Brocadia</taxon>
    </lineage>
</organism>
<sequence length="50" mass="6056">MRYRRRSILCTECAHEQVELLAVVVVVVVVMMMMMTLSRLVFIRRLRFLR</sequence>
<protein>
    <submittedName>
        <fullName evidence="2">Uncharacterized protein</fullName>
    </submittedName>
</protein>
<evidence type="ECO:0000313" key="2">
    <source>
        <dbReference type="EMBL" id="KKO20958.1"/>
    </source>
</evidence>
<evidence type="ECO:0000256" key="1">
    <source>
        <dbReference type="SAM" id="Phobius"/>
    </source>
</evidence>
<keyword evidence="1" id="KW-0472">Membrane</keyword>
<name>A0A0M2UXY8_9BACT</name>
<keyword evidence="3" id="KW-1185">Reference proteome</keyword>
<comment type="caution">
    <text evidence="2">The sequence shown here is derived from an EMBL/GenBank/DDBJ whole genome shotgun (WGS) entry which is preliminary data.</text>
</comment>
<keyword evidence="1" id="KW-1133">Transmembrane helix</keyword>
<reference evidence="2 3" key="1">
    <citation type="journal article" date="2013" name="BMC Microbiol.">
        <title>Identification of the type II cytochrome c maturation pathway in anammox bacteria by comparative genomics.</title>
        <authorList>
            <person name="Ferousi C."/>
            <person name="Speth D.R."/>
            <person name="Reimann J."/>
            <person name="Op den Camp H.J."/>
            <person name="Allen J.W."/>
            <person name="Keltjens J.T."/>
            <person name="Jetten M.S."/>
        </authorList>
    </citation>
    <scope>NUCLEOTIDE SEQUENCE [LARGE SCALE GENOMIC DNA]</scope>
    <source>
        <strain evidence="2">RU1</strain>
    </source>
</reference>